<gene>
    <name evidence="2" type="ORF">BN1708_014584</name>
    <name evidence="3" type="ORF">BN1723_014241</name>
</gene>
<accession>A0A0G4LX01</accession>
<dbReference type="EMBL" id="CVQH01020218">
    <property type="protein sequence ID" value="CRK26586.1"/>
    <property type="molecule type" value="Genomic_DNA"/>
</dbReference>
<sequence length="363" mass="39624">MLLQGPGSSIALVAVIGGEQIDIRTASQRVPIPALREEFVKALAFITLQEPDLTLLRLQHHFRRSLISPRKKTPDRLTSVIARCSEGTIDGETWEARIYKSGQKYFVDAFRDALGHVDWDEAVEINFRHLQDRLMEKGGQHAVTALHYVSIPTNAVEAQRAEAQFSNYGGILCLAACAVAAVDDGKVTTLLQGLPDSHEEHLVAAISSTQLHMDLTNIIRTLFTTKQQPSTKQDRIGSAPRKSQRPRAGVRSQKTRSRPESDPIAAAKSRPGGFNSTEPRHSDRPCVDSRCADGTEARLDMAANVPASASSIIISSFQTIADPDNLVGDWAWSALIPGYDPSLSHPAITDPPLEAETGYSALY</sequence>
<evidence type="ECO:0000313" key="4">
    <source>
        <dbReference type="Proteomes" id="UP000044602"/>
    </source>
</evidence>
<feature type="region of interest" description="Disordered" evidence="1">
    <location>
        <begin position="224"/>
        <end position="287"/>
    </location>
</feature>
<evidence type="ECO:0000256" key="1">
    <source>
        <dbReference type="SAM" id="MobiDB-lite"/>
    </source>
</evidence>
<proteinExistence type="predicted"/>
<evidence type="ECO:0000313" key="3">
    <source>
        <dbReference type="EMBL" id="CRK29150.1"/>
    </source>
</evidence>
<dbReference type="AlphaFoldDB" id="A0A0G4LX01"/>
<evidence type="ECO:0000313" key="5">
    <source>
        <dbReference type="Proteomes" id="UP000045706"/>
    </source>
</evidence>
<name>A0A0G4LX01_VERLO</name>
<organism evidence="2 4">
    <name type="scientific">Verticillium longisporum</name>
    <name type="common">Verticillium dahliae var. longisporum</name>
    <dbReference type="NCBI Taxonomy" id="100787"/>
    <lineage>
        <taxon>Eukaryota</taxon>
        <taxon>Fungi</taxon>
        <taxon>Dikarya</taxon>
        <taxon>Ascomycota</taxon>
        <taxon>Pezizomycotina</taxon>
        <taxon>Sordariomycetes</taxon>
        <taxon>Hypocreomycetidae</taxon>
        <taxon>Glomerellales</taxon>
        <taxon>Plectosphaerellaceae</taxon>
        <taxon>Verticillium</taxon>
    </lineage>
</organism>
<reference evidence="4 5" key="1">
    <citation type="submission" date="2015-05" db="EMBL/GenBank/DDBJ databases">
        <authorList>
            <person name="Fogelqvist Johan"/>
        </authorList>
    </citation>
    <scope>NUCLEOTIDE SEQUENCE [LARGE SCALE GENOMIC DNA]</scope>
    <source>
        <strain evidence="2">VL1</strain>
        <strain evidence="3">VL2</strain>
    </source>
</reference>
<feature type="non-terminal residue" evidence="2">
    <location>
        <position position="363"/>
    </location>
</feature>
<feature type="compositionally biased region" description="Basic and acidic residues" evidence="1">
    <location>
        <begin position="278"/>
        <end position="287"/>
    </location>
</feature>
<dbReference type="Proteomes" id="UP000045706">
    <property type="component" value="Unassembled WGS sequence"/>
</dbReference>
<dbReference type="Proteomes" id="UP000044602">
    <property type="component" value="Unassembled WGS sequence"/>
</dbReference>
<dbReference type="EMBL" id="CVQI01021890">
    <property type="protein sequence ID" value="CRK29150.1"/>
    <property type="molecule type" value="Genomic_DNA"/>
</dbReference>
<evidence type="ECO:0000313" key="2">
    <source>
        <dbReference type="EMBL" id="CRK26586.1"/>
    </source>
</evidence>
<protein>
    <submittedName>
        <fullName evidence="2">Uncharacterized protein</fullName>
    </submittedName>
</protein>
<keyword evidence="4" id="KW-1185">Reference proteome</keyword>